<dbReference type="RefSeq" id="WP_390249792.1">
    <property type="nucleotide sequence ID" value="NZ_JBHSDT010000004.1"/>
</dbReference>
<comment type="caution">
    <text evidence="7">The sequence shown here is derived from an EMBL/GenBank/DDBJ whole genome shotgun (WGS) entry which is preliminary data.</text>
</comment>
<gene>
    <name evidence="7" type="ORF">ACFOY7_04420</name>
</gene>
<evidence type="ECO:0000256" key="4">
    <source>
        <dbReference type="PIRNR" id="PIRNR005690"/>
    </source>
</evidence>
<dbReference type="InterPro" id="IPR004995">
    <property type="entry name" value="Spore_Ger"/>
</dbReference>
<accession>A0ABV8WW93</accession>
<evidence type="ECO:0000313" key="7">
    <source>
        <dbReference type="EMBL" id="MFC4402309.1"/>
    </source>
</evidence>
<protein>
    <submittedName>
        <fullName evidence="7">Spore germination protein</fullName>
    </submittedName>
</protein>
<dbReference type="InterPro" id="IPR050768">
    <property type="entry name" value="UPF0353/GerABKA_families"/>
</dbReference>
<keyword evidence="6" id="KW-0812">Transmembrane</keyword>
<dbReference type="Pfam" id="PF03323">
    <property type="entry name" value="GerA"/>
    <property type="match status" value="1"/>
</dbReference>
<sequence length="494" mass="55559">MKNEQGQRKNKSKDKKSPIHDNLSVNIEEMKQAFSYGLNKDFSMRTLKAKFNESNACLFYYSSIVAGERIDTHIIKPLLEQTSDKLSNIVTIGSVQEVTDLETAVQNINSGKVILFIDQDPAAYAMDVAEFEHRSVSKAENESVIKGPQDAFTESLNANISLIRKQIHNQQLVNEGVQIGQRSVNEVNLLYIKDLVNSDLLANIKKRLENISVDSIRNIEILEQHMEERPYSLIPTILYTERPDKATAFLEDGYIILLMNTSSACLIVPVTFWSFYHSPEDRYLRFLYGNFTRCIRLLCFYLTTMISATYVAIANFHSEMIPPDLLLAITASRERIPFPLLFEILLMEIAFELIREAGVRIPNPLGPTIGIVGALILGQAAVEANIISPIIVIVAALSGLSSFAIPDLNMNFTVRIVRFVFILAAGSLGMLGLTGALLLFFMYAASIRSFGVPFFSPITPNFVSAKDTVFRKVLKKEFYRPGYLDLKDSQKREK</sequence>
<evidence type="ECO:0000256" key="2">
    <source>
        <dbReference type="ARBA" id="ARBA00005278"/>
    </source>
</evidence>
<feature type="region of interest" description="Disordered" evidence="5">
    <location>
        <begin position="1"/>
        <end position="22"/>
    </location>
</feature>
<dbReference type="Proteomes" id="UP001595882">
    <property type="component" value="Unassembled WGS sequence"/>
</dbReference>
<proteinExistence type="inferred from homology"/>
<evidence type="ECO:0000256" key="5">
    <source>
        <dbReference type="SAM" id="MobiDB-lite"/>
    </source>
</evidence>
<feature type="transmembrane region" description="Helical" evidence="6">
    <location>
        <begin position="297"/>
        <end position="316"/>
    </location>
</feature>
<evidence type="ECO:0000256" key="3">
    <source>
        <dbReference type="ARBA" id="ARBA00023136"/>
    </source>
</evidence>
<dbReference type="PANTHER" id="PTHR22550">
    <property type="entry name" value="SPORE GERMINATION PROTEIN"/>
    <property type="match status" value="1"/>
</dbReference>
<comment type="similarity">
    <text evidence="2 4">Belongs to the GerABKA family.</text>
</comment>
<evidence type="ECO:0000313" key="8">
    <source>
        <dbReference type="Proteomes" id="UP001595882"/>
    </source>
</evidence>
<comment type="subcellular location">
    <subcellularLocation>
        <location evidence="4">Cell membrane</location>
    </subcellularLocation>
    <subcellularLocation>
        <location evidence="1">Membrane</location>
        <topology evidence="1">Multi-pass membrane protein</topology>
    </subcellularLocation>
</comment>
<keyword evidence="3 4" id="KW-0472">Membrane</keyword>
<keyword evidence="8" id="KW-1185">Reference proteome</keyword>
<evidence type="ECO:0000256" key="1">
    <source>
        <dbReference type="ARBA" id="ARBA00004141"/>
    </source>
</evidence>
<name>A0ABV8WW93_9BACI</name>
<reference evidence="8" key="1">
    <citation type="journal article" date="2019" name="Int. J. Syst. Evol. Microbiol.">
        <title>The Global Catalogue of Microorganisms (GCM) 10K type strain sequencing project: providing services to taxonomists for standard genome sequencing and annotation.</title>
        <authorList>
            <consortium name="The Broad Institute Genomics Platform"/>
            <consortium name="The Broad Institute Genome Sequencing Center for Infectious Disease"/>
            <person name="Wu L."/>
            <person name="Ma J."/>
        </authorList>
    </citation>
    <scope>NUCLEOTIDE SEQUENCE [LARGE SCALE GENOMIC DNA]</scope>
    <source>
        <strain evidence="8">CCUG 37865</strain>
    </source>
</reference>
<evidence type="ECO:0000256" key="6">
    <source>
        <dbReference type="SAM" id="Phobius"/>
    </source>
</evidence>
<dbReference type="EMBL" id="JBHSDT010000004">
    <property type="protein sequence ID" value="MFC4402309.1"/>
    <property type="molecule type" value="Genomic_DNA"/>
</dbReference>
<feature type="transmembrane region" description="Helical" evidence="6">
    <location>
        <begin position="254"/>
        <end position="276"/>
    </location>
</feature>
<keyword evidence="6" id="KW-1133">Transmembrane helix</keyword>
<organism evidence="7 8">
    <name type="scientific">Gracilibacillus xinjiangensis</name>
    <dbReference type="NCBI Taxonomy" id="1193282"/>
    <lineage>
        <taxon>Bacteria</taxon>
        <taxon>Bacillati</taxon>
        <taxon>Bacillota</taxon>
        <taxon>Bacilli</taxon>
        <taxon>Bacillales</taxon>
        <taxon>Bacillaceae</taxon>
        <taxon>Gracilibacillus</taxon>
    </lineage>
</organism>
<feature type="transmembrane region" description="Helical" evidence="6">
    <location>
        <begin position="417"/>
        <end position="443"/>
    </location>
</feature>
<dbReference type="PIRSF" id="PIRSF005690">
    <property type="entry name" value="GerBA"/>
    <property type="match status" value="1"/>
</dbReference>
<dbReference type="PANTHER" id="PTHR22550:SF5">
    <property type="entry name" value="LEUCINE ZIPPER PROTEIN 4"/>
    <property type="match status" value="1"/>
</dbReference>
<feature type="transmembrane region" description="Helical" evidence="6">
    <location>
        <begin position="386"/>
        <end position="405"/>
    </location>
</feature>